<dbReference type="GO" id="GO:0005886">
    <property type="term" value="C:plasma membrane"/>
    <property type="evidence" value="ECO:0007669"/>
    <property type="project" value="UniProtKB-SubCell"/>
</dbReference>
<evidence type="ECO:0000256" key="4">
    <source>
        <dbReference type="ARBA" id="ARBA00022692"/>
    </source>
</evidence>
<keyword evidence="8 9" id="KW-0472">Membrane</keyword>
<dbReference type="KEGG" id="dbk:DGMP_04550"/>
<accession>A0A8D5FTT8</accession>
<comment type="similarity">
    <text evidence="9">Belongs to the SecE/SEC61-gamma family.</text>
</comment>
<feature type="transmembrane region" description="Helical" evidence="9">
    <location>
        <begin position="47"/>
        <end position="66"/>
    </location>
</feature>
<comment type="subcellular location">
    <subcellularLocation>
        <location evidence="9">Cell membrane</location>
        <topology evidence="9">Single-pass membrane protein</topology>
    </subcellularLocation>
    <subcellularLocation>
        <location evidence="1">Membrane</location>
    </subcellularLocation>
</comment>
<sequence>MAGKQKSKKNRTVKVKEPSPYSPAQIKKFIEEVKVEFLKIVWPDKKMTLGLTGVVVVLTVVISIYLGTVDLLLGKVVASILQ</sequence>
<comment type="subunit">
    <text evidence="9">Component of the Sec protein translocase complex. Heterotrimer consisting of SecY, SecE and SecG subunits. The heterotrimers can form oligomers, although 1 heterotrimer is thought to be able to translocate proteins. Interacts with the ribosome. Interacts with SecDF, and other proteins may be involved. Interacts with SecA.</text>
</comment>
<proteinExistence type="inferred from homology"/>
<dbReference type="InterPro" id="IPR001901">
    <property type="entry name" value="Translocase_SecE/Sec61-g"/>
</dbReference>
<organism evidence="10 11">
    <name type="scientific">Desulfomarina profundi</name>
    <dbReference type="NCBI Taxonomy" id="2772557"/>
    <lineage>
        <taxon>Bacteria</taxon>
        <taxon>Pseudomonadati</taxon>
        <taxon>Thermodesulfobacteriota</taxon>
        <taxon>Desulfobulbia</taxon>
        <taxon>Desulfobulbales</taxon>
        <taxon>Desulfobulbaceae</taxon>
        <taxon>Desulfomarina</taxon>
    </lineage>
</organism>
<keyword evidence="2 9" id="KW-0813">Transport</keyword>
<evidence type="ECO:0000313" key="10">
    <source>
        <dbReference type="EMBL" id="BCL59762.1"/>
    </source>
</evidence>
<dbReference type="GO" id="GO:0008320">
    <property type="term" value="F:protein transmembrane transporter activity"/>
    <property type="evidence" value="ECO:0007669"/>
    <property type="project" value="UniProtKB-UniRule"/>
</dbReference>
<dbReference type="GO" id="GO:0006605">
    <property type="term" value="P:protein targeting"/>
    <property type="evidence" value="ECO:0007669"/>
    <property type="project" value="UniProtKB-UniRule"/>
</dbReference>
<evidence type="ECO:0000256" key="8">
    <source>
        <dbReference type="ARBA" id="ARBA00023136"/>
    </source>
</evidence>
<dbReference type="GO" id="GO:0065002">
    <property type="term" value="P:intracellular protein transmembrane transport"/>
    <property type="evidence" value="ECO:0007669"/>
    <property type="project" value="UniProtKB-UniRule"/>
</dbReference>
<keyword evidence="7 9" id="KW-0811">Translocation</keyword>
<evidence type="ECO:0000256" key="3">
    <source>
        <dbReference type="ARBA" id="ARBA00022475"/>
    </source>
</evidence>
<dbReference type="InterPro" id="IPR005807">
    <property type="entry name" value="SecE_bac"/>
</dbReference>
<dbReference type="HAMAP" id="MF_00422">
    <property type="entry name" value="SecE"/>
    <property type="match status" value="1"/>
</dbReference>
<evidence type="ECO:0000313" key="11">
    <source>
        <dbReference type="Proteomes" id="UP000826725"/>
    </source>
</evidence>
<evidence type="ECO:0000256" key="6">
    <source>
        <dbReference type="ARBA" id="ARBA00022989"/>
    </source>
</evidence>
<dbReference type="PANTHER" id="PTHR33910">
    <property type="entry name" value="PROTEIN TRANSLOCASE SUBUNIT SECE"/>
    <property type="match status" value="1"/>
</dbReference>
<dbReference type="PANTHER" id="PTHR33910:SF1">
    <property type="entry name" value="PROTEIN TRANSLOCASE SUBUNIT SECE"/>
    <property type="match status" value="1"/>
</dbReference>
<evidence type="ECO:0000256" key="9">
    <source>
        <dbReference type="HAMAP-Rule" id="MF_00422"/>
    </source>
</evidence>
<evidence type="ECO:0000256" key="5">
    <source>
        <dbReference type="ARBA" id="ARBA00022927"/>
    </source>
</evidence>
<name>A0A8D5FTT8_9BACT</name>
<dbReference type="Pfam" id="PF00584">
    <property type="entry name" value="SecE"/>
    <property type="match status" value="1"/>
</dbReference>
<evidence type="ECO:0000256" key="7">
    <source>
        <dbReference type="ARBA" id="ARBA00023010"/>
    </source>
</evidence>
<keyword evidence="5 9" id="KW-0653">Protein transport</keyword>
<reference evidence="10" key="1">
    <citation type="submission" date="2020-09" db="EMBL/GenBank/DDBJ databases">
        <title>Desulfogranum mesoprofundum gen. nov., sp. nov., a novel mesophilic, sulfate-reducing chemolithoautotroph isolated from a deep-sea hydrothermal vent chimney in the Suiyo Seamount.</title>
        <authorList>
            <person name="Hashimoto Y."/>
            <person name="Nakagawa S."/>
        </authorList>
    </citation>
    <scope>NUCLEOTIDE SEQUENCE</scope>
    <source>
        <strain evidence="10">KT2</strain>
    </source>
</reference>
<dbReference type="NCBIfam" id="TIGR00964">
    <property type="entry name" value="secE_bact"/>
    <property type="match status" value="1"/>
</dbReference>
<keyword evidence="3 9" id="KW-1003">Cell membrane</keyword>
<protein>
    <recommendedName>
        <fullName evidence="9">Protein translocase subunit SecE</fullName>
    </recommendedName>
</protein>
<dbReference type="EMBL" id="AP024086">
    <property type="protein sequence ID" value="BCL59762.1"/>
    <property type="molecule type" value="Genomic_DNA"/>
</dbReference>
<dbReference type="Proteomes" id="UP000826725">
    <property type="component" value="Chromosome"/>
</dbReference>
<evidence type="ECO:0000256" key="2">
    <source>
        <dbReference type="ARBA" id="ARBA00022448"/>
    </source>
</evidence>
<keyword evidence="4 9" id="KW-0812">Transmembrane</keyword>
<gene>
    <name evidence="9" type="primary">secE</name>
    <name evidence="10" type="ORF">DGMP_04550</name>
</gene>
<comment type="function">
    <text evidence="9">Essential subunit of the Sec protein translocation channel SecYEG. Clamps together the 2 halves of SecY. May contact the channel plug during translocation.</text>
</comment>
<dbReference type="AlphaFoldDB" id="A0A8D5FTT8"/>
<keyword evidence="11" id="KW-1185">Reference proteome</keyword>
<evidence type="ECO:0000256" key="1">
    <source>
        <dbReference type="ARBA" id="ARBA00004370"/>
    </source>
</evidence>
<dbReference type="GO" id="GO:0009306">
    <property type="term" value="P:protein secretion"/>
    <property type="evidence" value="ECO:0007669"/>
    <property type="project" value="UniProtKB-UniRule"/>
</dbReference>
<keyword evidence="6 9" id="KW-1133">Transmembrane helix</keyword>
<dbReference type="GO" id="GO:0043952">
    <property type="term" value="P:protein transport by the Sec complex"/>
    <property type="evidence" value="ECO:0007669"/>
    <property type="project" value="UniProtKB-UniRule"/>
</dbReference>